<evidence type="ECO:0000313" key="2">
    <source>
        <dbReference type="EMBL" id="PPK78478.1"/>
    </source>
</evidence>
<dbReference type="InterPro" id="IPR011650">
    <property type="entry name" value="Peptidase_M20_dimer"/>
</dbReference>
<dbReference type="InterPro" id="IPR002933">
    <property type="entry name" value="Peptidase_M20"/>
</dbReference>
<dbReference type="SUPFAM" id="SSF55031">
    <property type="entry name" value="Bacterial exopeptidase dimerisation domain"/>
    <property type="match status" value="1"/>
</dbReference>
<dbReference type="AlphaFoldDB" id="A0A2S6HLW9"/>
<name>A0A2S6HLW9_9FIRM</name>
<dbReference type="Proteomes" id="UP000237749">
    <property type="component" value="Unassembled WGS sequence"/>
</dbReference>
<accession>A0A2S6HLW9</accession>
<dbReference type="EMBL" id="PTJA01000015">
    <property type="protein sequence ID" value="PPK78478.1"/>
    <property type="molecule type" value="Genomic_DNA"/>
</dbReference>
<comment type="caution">
    <text evidence="2">The sequence shown here is derived from an EMBL/GenBank/DDBJ whole genome shotgun (WGS) entry which is preliminary data.</text>
</comment>
<dbReference type="PANTHER" id="PTHR11014:SF169">
    <property type="entry name" value="CLAN MH, FAMILY M20, PEPTIDASE T-LIKE METALLOPEPTIDASE"/>
    <property type="match status" value="1"/>
</dbReference>
<sequence>MRREENIVSDTYEQIWKEIKNLRKELHDCPEKSGSEKETMKRLKEFLKERTSLKIVDCDTWFYAVHEEEGAWTSKAFRADMDAVMGEDGRLFHGCGHDGHSAVLAGLCLLLEGRKTGNNVYAIFQPAEETGQGAKLCSRLLEEKGIREIYGFHNLPGYPAGKAVVKKGTFACASRGLILNLEGRQCHAAYPEEGINPAWLIAELISSLPTLTEKAGSQGMVLATIIEVKAGGENFGVSPADGKLALTIRAERLTELNRLQSSILSLAQKRAVEGGLKFQYEILDEFPDTYNEPDMADACKRRFEEGKIPYLEENVPFRWSEDFGWYLMKTPGLFFGVGAGEDCPGLHTAAYEFPDDIMESAVRAFEALL</sequence>
<keyword evidence="3" id="KW-1185">Reference proteome</keyword>
<evidence type="ECO:0000259" key="1">
    <source>
        <dbReference type="Pfam" id="PF07687"/>
    </source>
</evidence>
<gene>
    <name evidence="2" type="ORF">BXY41_115153</name>
</gene>
<dbReference type="Pfam" id="PF01546">
    <property type="entry name" value="Peptidase_M20"/>
    <property type="match status" value="1"/>
</dbReference>
<dbReference type="Gene3D" id="3.40.630.10">
    <property type="entry name" value="Zn peptidases"/>
    <property type="match status" value="1"/>
</dbReference>
<feature type="domain" description="Peptidase M20 dimerisation" evidence="1">
    <location>
        <begin position="177"/>
        <end position="273"/>
    </location>
</feature>
<dbReference type="Pfam" id="PF07687">
    <property type="entry name" value="M20_dimer"/>
    <property type="match status" value="1"/>
</dbReference>
<proteinExistence type="predicted"/>
<dbReference type="PANTHER" id="PTHR11014">
    <property type="entry name" value="PEPTIDASE M20 FAMILY MEMBER"/>
    <property type="match status" value="1"/>
</dbReference>
<protein>
    <submittedName>
        <fullName evidence="2">Amidohydrolase</fullName>
    </submittedName>
</protein>
<dbReference type="OrthoDB" id="9776731at2"/>
<dbReference type="GO" id="GO:0016787">
    <property type="term" value="F:hydrolase activity"/>
    <property type="evidence" value="ECO:0007669"/>
    <property type="project" value="UniProtKB-KW"/>
</dbReference>
<organism evidence="2 3">
    <name type="scientific">Lacrimispora xylanisolvens</name>
    <dbReference type="NCBI Taxonomy" id="384636"/>
    <lineage>
        <taxon>Bacteria</taxon>
        <taxon>Bacillati</taxon>
        <taxon>Bacillota</taxon>
        <taxon>Clostridia</taxon>
        <taxon>Lachnospirales</taxon>
        <taxon>Lachnospiraceae</taxon>
        <taxon>Lacrimispora</taxon>
    </lineage>
</organism>
<dbReference type="Gene3D" id="3.30.70.360">
    <property type="match status" value="1"/>
</dbReference>
<dbReference type="SUPFAM" id="SSF53187">
    <property type="entry name" value="Zn-dependent exopeptidases"/>
    <property type="match status" value="1"/>
</dbReference>
<keyword evidence="2" id="KW-0378">Hydrolase</keyword>
<evidence type="ECO:0000313" key="3">
    <source>
        <dbReference type="Proteomes" id="UP000237749"/>
    </source>
</evidence>
<dbReference type="InterPro" id="IPR017439">
    <property type="entry name" value="Amidohydrolase"/>
</dbReference>
<dbReference type="InterPro" id="IPR036264">
    <property type="entry name" value="Bact_exopeptidase_dim_dom"/>
</dbReference>
<reference evidence="2 3" key="1">
    <citation type="submission" date="2018-02" db="EMBL/GenBank/DDBJ databases">
        <title>Genomic Encyclopedia of Archaeal and Bacterial Type Strains, Phase II (KMG-II): from individual species to whole genera.</title>
        <authorList>
            <person name="Goeker M."/>
        </authorList>
    </citation>
    <scope>NUCLEOTIDE SEQUENCE [LARGE SCALE GENOMIC DNA]</scope>
    <source>
        <strain evidence="2 3">DSM 3808</strain>
    </source>
</reference>